<dbReference type="SMART" id="SM00939">
    <property type="entry name" value="PepX_C"/>
    <property type="match status" value="1"/>
</dbReference>
<dbReference type="InterPro" id="IPR013736">
    <property type="entry name" value="Xaa-Pro_dipept_C"/>
</dbReference>
<evidence type="ECO:0000313" key="3">
    <source>
        <dbReference type="Proteomes" id="UP001152024"/>
    </source>
</evidence>
<dbReference type="Gene3D" id="2.60.120.260">
    <property type="entry name" value="Galactose-binding domain-like"/>
    <property type="match status" value="1"/>
</dbReference>
<comment type="caution">
    <text evidence="2">The sequence shown here is derived from an EMBL/GenBank/DDBJ whole genome shotgun (WGS) entry which is preliminary data.</text>
</comment>
<dbReference type="InterPro" id="IPR008979">
    <property type="entry name" value="Galactose-bd-like_sf"/>
</dbReference>
<protein>
    <recommendedName>
        <fullName evidence="1">Xaa-Pro dipeptidyl-peptidase C-terminal domain-containing protein</fullName>
    </recommendedName>
</protein>
<dbReference type="Pfam" id="PF08530">
    <property type="entry name" value="PepX_C"/>
    <property type="match status" value="1"/>
</dbReference>
<dbReference type="Proteomes" id="UP001152024">
    <property type="component" value="Unassembled WGS sequence"/>
</dbReference>
<name>A0ABQ8QX64_FUSEQ</name>
<dbReference type="EMBL" id="JAOQBH010000032">
    <property type="protein sequence ID" value="KAJ4112190.1"/>
    <property type="molecule type" value="Genomic_DNA"/>
</dbReference>
<organism evidence="2 3">
    <name type="scientific">Fusarium equiseti</name>
    <name type="common">Fusarium scirpi</name>
    <dbReference type="NCBI Taxonomy" id="61235"/>
    <lineage>
        <taxon>Eukaryota</taxon>
        <taxon>Fungi</taxon>
        <taxon>Dikarya</taxon>
        <taxon>Ascomycota</taxon>
        <taxon>Pezizomycotina</taxon>
        <taxon>Sordariomycetes</taxon>
        <taxon>Hypocreomycetidae</taxon>
        <taxon>Hypocreales</taxon>
        <taxon>Nectriaceae</taxon>
        <taxon>Fusarium</taxon>
        <taxon>Fusarium incarnatum-equiseti species complex</taxon>
    </lineage>
</organism>
<gene>
    <name evidence="2" type="ORF">NW768_011769</name>
</gene>
<reference evidence="2" key="1">
    <citation type="submission" date="2022-09" db="EMBL/GenBank/DDBJ databases">
        <title>Fusarium specimens isolated from Avocado Roots.</title>
        <authorList>
            <person name="Stajich J."/>
            <person name="Roper C."/>
            <person name="Heimlech-Rivalta G."/>
        </authorList>
    </citation>
    <scope>NUCLEOTIDE SEQUENCE</scope>
    <source>
        <strain evidence="2">CF00095</strain>
    </source>
</reference>
<feature type="domain" description="Xaa-Pro dipeptidyl-peptidase C-terminal" evidence="1">
    <location>
        <begin position="3"/>
        <end position="184"/>
    </location>
</feature>
<proteinExistence type="predicted"/>
<keyword evidence="3" id="KW-1185">Reference proteome</keyword>
<accession>A0ABQ8QX64</accession>
<sequence length="201" mass="23116">MQLGPSEPQETSVASYESTVQDNCVHFRHKFTKDTELTGDMRLRLYVSAEKGDDIDLFVQLDKIGVNCEVAPYVAFSMVDDGPLGLGWLRVSHRELDINRSTTDRPWHPHTRRLLLRQVEVVPADVETLPTSTLFRPGETFRIKIQGNDCFRHATPDVVQFHERTVNQGKHYVYSGPFYESYLVLPIIDWIEGTFSRSLYV</sequence>
<dbReference type="SUPFAM" id="SSF49785">
    <property type="entry name" value="Galactose-binding domain-like"/>
    <property type="match status" value="1"/>
</dbReference>
<evidence type="ECO:0000259" key="1">
    <source>
        <dbReference type="SMART" id="SM00939"/>
    </source>
</evidence>
<evidence type="ECO:0000313" key="2">
    <source>
        <dbReference type="EMBL" id="KAJ4112190.1"/>
    </source>
</evidence>